<dbReference type="Pfam" id="PF07985">
    <property type="entry name" value="SRR1"/>
    <property type="match status" value="1"/>
</dbReference>
<feature type="compositionally biased region" description="Low complexity" evidence="1">
    <location>
        <begin position="8"/>
        <end position="17"/>
    </location>
</feature>
<feature type="region of interest" description="Disordered" evidence="1">
    <location>
        <begin position="296"/>
        <end position="354"/>
    </location>
</feature>
<dbReference type="InterPro" id="IPR040044">
    <property type="entry name" value="SRR1L"/>
</dbReference>
<evidence type="ECO:0008006" key="7">
    <source>
        <dbReference type="Google" id="ProtNLM"/>
    </source>
</evidence>
<dbReference type="PANTHER" id="PTHR28626:SF4">
    <property type="entry name" value="PROTEIN SENSITIVITY TO RED LIGHT REDUCED 1-LIKE"/>
    <property type="match status" value="1"/>
</dbReference>
<feature type="domain" description="SRR1-like" evidence="2">
    <location>
        <begin position="528"/>
        <end position="699"/>
    </location>
</feature>
<dbReference type="AlphaFoldDB" id="A0AA88XAC7"/>
<dbReference type="GO" id="GO:0004523">
    <property type="term" value="F:RNA-DNA hybrid ribonuclease activity"/>
    <property type="evidence" value="ECO:0007669"/>
    <property type="project" value="InterPro"/>
</dbReference>
<feature type="compositionally biased region" description="Acidic residues" evidence="1">
    <location>
        <begin position="296"/>
        <end position="331"/>
    </location>
</feature>
<name>A0AA88XAC7_9ASTE</name>
<dbReference type="PANTHER" id="PTHR28626">
    <property type="entry name" value="SRR1-LIKE PROTEIN"/>
    <property type="match status" value="1"/>
</dbReference>
<sequence length="893" mass="101559">MARENRARASSSRSRAAPEPEPITVEFDQNRYRNREAADRFSAQLSSPLTPGLRLDTPFLFNIGVLRCLHDCHLDRLTDRNTILYYPDAIRLFYANLTWNISSESCTLSSYVFGRRISFSQSRLATLLDLPDSGFSFSLEMIPIAGQSHWFDRPFTIEEQLRHTLHCRQVRVASKPSLRDLPPLSRLFHHIIVHNVIPRTGGLSLVSYLDVQLLTFFRSGTPLNLYRLIMLNMIRSASHPALAIPYGLLLTRILAAFDILLLGEYIEVTRHIVLDCSTLRRKGFLDDRDRFLPEPDLENVIVDDDDDGDDDGDDGGADGDDDAADADDDAGGDAGDGFDRDPPPLIIPSTHEAGTSSGPFTFGYEVILARLDMMQHHMHAGFSRMDLAHSHLSRHLSRMEDHCGIQCLDEDIFHPPSSTIRSLGIKTCFYELESLLLNSNELLNAHFYNQASTTLQALPWNHTQADTVANMGEEASEDQTKLVDDLDVKDEAERLLEEVEITIKEVQETKFYAKLTRQMRNSVIFRRNLERVLGGNSQLQMVIYALGSMEFSFDSQYQLAIAILLRQDFAEWIGGIEVFDPELSPADIIVLKELGCEVLLINEECHKKVTRPTLFYMPYANYCHFGNLLGSNWRPSQINQMIVLTNRMSHVVSMLKGRNIHKETVGYMEAISKYAKEVEIKENYRPSDADVFNDFAWHFYDVDPLVDMDMLLSEEQFKRAFSRENQNCDDWSSFDGVYRGPRNYRLSSGPPPKGWVKLNISGRGCDKHNSGGFSGICRNERNKQILVYYGCLENVDKLAANVEALKHGMRLLRKYSPVKNLIVEGANLCLMRWLNRRLDALPRKIKGSKGILHILKSFKLVSYHVYEEANSDANCLSNKGALSGKKWYQRCSL</sequence>
<evidence type="ECO:0000259" key="3">
    <source>
        <dbReference type="Pfam" id="PF13456"/>
    </source>
</evidence>
<evidence type="ECO:0000313" key="5">
    <source>
        <dbReference type="EMBL" id="KAK3043041.1"/>
    </source>
</evidence>
<protein>
    <recommendedName>
        <fullName evidence="7">RNase H type-1 domain-containing protein</fullName>
    </recommendedName>
</protein>
<dbReference type="Pfam" id="PF13456">
    <property type="entry name" value="RVT_3"/>
    <property type="match status" value="1"/>
</dbReference>
<evidence type="ECO:0000259" key="4">
    <source>
        <dbReference type="Pfam" id="PF20167"/>
    </source>
</evidence>
<evidence type="ECO:0000256" key="1">
    <source>
        <dbReference type="SAM" id="MobiDB-lite"/>
    </source>
</evidence>
<gene>
    <name evidence="5" type="ORF">RJ639_002609</name>
</gene>
<dbReference type="GO" id="GO:0005737">
    <property type="term" value="C:cytoplasm"/>
    <property type="evidence" value="ECO:0007669"/>
    <property type="project" value="TreeGrafter"/>
</dbReference>
<organism evidence="5 6">
    <name type="scientific">Escallonia herrerae</name>
    <dbReference type="NCBI Taxonomy" id="1293975"/>
    <lineage>
        <taxon>Eukaryota</taxon>
        <taxon>Viridiplantae</taxon>
        <taxon>Streptophyta</taxon>
        <taxon>Embryophyta</taxon>
        <taxon>Tracheophyta</taxon>
        <taxon>Spermatophyta</taxon>
        <taxon>Magnoliopsida</taxon>
        <taxon>eudicotyledons</taxon>
        <taxon>Gunneridae</taxon>
        <taxon>Pentapetalae</taxon>
        <taxon>asterids</taxon>
        <taxon>campanulids</taxon>
        <taxon>Escalloniales</taxon>
        <taxon>Escalloniaceae</taxon>
        <taxon>Escallonia</taxon>
    </lineage>
</organism>
<evidence type="ECO:0000259" key="2">
    <source>
        <dbReference type="Pfam" id="PF07985"/>
    </source>
</evidence>
<keyword evidence="6" id="KW-1185">Reference proteome</keyword>
<feature type="region of interest" description="Disordered" evidence="1">
    <location>
        <begin position="1"/>
        <end position="26"/>
    </location>
</feature>
<dbReference type="Proteomes" id="UP001188597">
    <property type="component" value="Unassembled WGS sequence"/>
</dbReference>
<feature type="domain" description="Putative plant transposon protein" evidence="4">
    <location>
        <begin position="77"/>
        <end position="257"/>
    </location>
</feature>
<feature type="domain" description="RNase H type-1" evidence="3">
    <location>
        <begin position="766"/>
        <end position="879"/>
    </location>
</feature>
<dbReference type="InterPro" id="IPR002156">
    <property type="entry name" value="RNaseH_domain"/>
</dbReference>
<dbReference type="InterPro" id="IPR012942">
    <property type="entry name" value="SRR1-like"/>
</dbReference>
<dbReference type="EMBL" id="JAVXUP010000012">
    <property type="protein sequence ID" value="KAK3043041.1"/>
    <property type="molecule type" value="Genomic_DNA"/>
</dbReference>
<proteinExistence type="predicted"/>
<dbReference type="Pfam" id="PF20167">
    <property type="entry name" value="Transposase_32"/>
    <property type="match status" value="1"/>
</dbReference>
<dbReference type="InterPro" id="IPR046796">
    <property type="entry name" value="Transposase_32_dom"/>
</dbReference>
<accession>A0AA88XAC7</accession>
<dbReference type="GO" id="GO:0003676">
    <property type="term" value="F:nucleic acid binding"/>
    <property type="evidence" value="ECO:0007669"/>
    <property type="project" value="InterPro"/>
</dbReference>
<reference evidence="5" key="1">
    <citation type="submission" date="2022-12" db="EMBL/GenBank/DDBJ databases">
        <title>Draft genome assemblies for two species of Escallonia (Escalloniales).</title>
        <authorList>
            <person name="Chanderbali A."/>
            <person name="Dervinis C."/>
            <person name="Anghel I."/>
            <person name="Soltis D."/>
            <person name="Soltis P."/>
            <person name="Zapata F."/>
        </authorList>
    </citation>
    <scope>NUCLEOTIDE SEQUENCE</scope>
    <source>
        <strain evidence="5">UCBG64.0493</strain>
        <tissue evidence="5">Leaf</tissue>
    </source>
</reference>
<dbReference type="GO" id="GO:0005634">
    <property type="term" value="C:nucleus"/>
    <property type="evidence" value="ECO:0007669"/>
    <property type="project" value="TreeGrafter"/>
</dbReference>
<comment type="caution">
    <text evidence="5">The sequence shown here is derived from an EMBL/GenBank/DDBJ whole genome shotgun (WGS) entry which is preliminary data.</text>
</comment>
<evidence type="ECO:0000313" key="6">
    <source>
        <dbReference type="Proteomes" id="UP001188597"/>
    </source>
</evidence>